<feature type="chain" id="PRO_5009879741" evidence="1">
    <location>
        <begin position="25"/>
        <end position="179"/>
    </location>
</feature>
<keyword evidence="1" id="KW-0732">Signal</keyword>
<gene>
    <name evidence="2" type="ORF">RU97_GL000673</name>
</gene>
<evidence type="ECO:0000313" key="2">
    <source>
        <dbReference type="EMBL" id="OJG17119.1"/>
    </source>
</evidence>
<accession>A0A1L8RBG3</accession>
<comment type="caution">
    <text evidence="2">The sequence shown here is derived from an EMBL/GenBank/DDBJ whole genome shotgun (WGS) entry which is preliminary data.</text>
</comment>
<evidence type="ECO:0000256" key="1">
    <source>
        <dbReference type="SAM" id="SignalP"/>
    </source>
</evidence>
<dbReference type="Proteomes" id="UP000181884">
    <property type="component" value="Unassembled WGS sequence"/>
</dbReference>
<dbReference type="EMBL" id="JXKH01000016">
    <property type="protein sequence ID" value="OJG17119.1"/>
    <property type="molecule type" value="Genomic_DNA"/>
</dbReference>
<reference evidence="2 3" key="1">
    <citation type="submission" date="2014-12" db="EMBL/GenBank/DDBJ databases">
        <title>Draft genome sequences of 29 type strains of Enterococci.</title>
        <authorList>
            <person name="Zhong Z."/>
            <person name="Sun Z."/>
            <person name="Liu W."/>
            <person name="Zhang W."/>
            <person name="Zhang H."/>
        </authorList>
    </citation>
    <scope>NUCLEOTIDE SEQUENCE [LARGE SCALE GENOMIC DNA]</scope>
    <source>
        <strain evidence="2 3">DSM 17029</strain>
    </source>
</reference>
<dbReference type="AlphaFoldDB" id="A0A1L8RBG3"/>
<sequence length="179" mass="20086">MKKVLLLASLCAVLSMGVGNVVHASDNDTSYVRYSGYLAKYVAREDYLKNKLKSINAPAYYRNKLNTALFKAKKDLRSGTTDITRLKTTYKELLDSIVEGSNLYNTHSADLSLARKDLAETIKTASDFLDNQTGNSNDKADIQKQLIYAENILQNEYASFYDYKTANDLLKAKLLESSK</sequence>
<dbReference type="RefSeq" id="WP_067396395.1">
    <property type="nucleotide sequence ID" value="NZ_JXKH01000016.1"/>
</dbReference>
<protein>
    <submittedName>
        <fullName evidence="2">Uncharacterized protein</fullName>
    </submittedName>
</protein>
<proteinExistence type="predicted"/>
<organism evidence="2 3">
    <name type="scientific">Enterococcus canis</name>
    <dbReference type="NCBI Taxonomy" id="214095"/>
    <lineage>
        <taxon>Bacteria</taxon>
        <taxon>Bacillati</taxon>
        <taxon>Bacillota</taxon>
        <taxon>Bacilli</taxon>
        <taxon>Lactobacillales</taxon>
        <taxon>Enterococcaceae</taxon>
        <taxon>Enterococcus</taxon>
    </lineage>
</organism>
<evidence type="ECO:0000313" key="3">
    <source>
        <dbReference type="Proteomes" id="UP000181884"/>
    </source>
</evidence>
<name>A0A1L8RBG3_9ENTE</name>
<feature type="signal peptide" evidence="1">
    <location>
        <begin position="1"/>
        <end position="24"/>
    </location>
</feature>
<keyword evidence="3" id="KW-1185">Reference proteome</keyword>